<dbReference type="InterPro" id="IPR012312">
    <property type="entry name" value="Hemerythrin-like"/>
</dbReference>
<evidence type="ECO:0000313" key="6">
    <source>
        <dbReference type="EMBL" id="TDE30415.1"/>
    </source>
</evidence>
<dbReference type="NCBIfam" id="TIGR03652">
    <property type="entry name" value="FeS_repair_RIC"/>
    <property type="match status" value="1"/>
</dbReference>
<evidence type="ECO:0000313" key="7">
    <source>
        <dbReference type="Proteomes" id="UP000294685"/>
    </source>
</evidence>
<dbReference type="Gene3D" id="1.20.120.520">
    <property type="entry name" value="nmb1532 protein domain like"/>
    <property type="match status" value="1"/>
</dbReference>
<evidence type="ECO:0000259" key="5">
    <source>
        <dbReference type="Pfam" id="PF01814"/>
    </source>
</evidence>
<sequence length="243" mass="27899">METLEKITIGEYVAKDFRTAAIFSKYGIDFCCKGNRTIEEACEKKDIDTDQLMDQLNTVLATKNDSTIDFKIWPLDLLADYIEKTHHRYVEEKTQILLPFLDKLCKVHGANHPELFEINELFIGCAGELAQHMKKEELILFPFIKKMVKAALTEEQIAKPQFGTVKNPIAMMMEEHEAEGDRFVKIASLTNNYTPPADGCSTFRVTYAMLADFEQDLHKHIHLENNILFPSAMLLEKTFSDQE</sequence>
<gene>
    <name evidence="6" type="primary">ric</name>
    <name evidence="6" type="ORF">E0I61_05315</name>
</gene>
<dbReference type="EMBL" id="SMLH01000002">
    <property type="protein sequence ID" value="TDE30415.1"/>
    <property type="molecule type" value="Genomic_DNA"/>
</dbReference>
<evidence type="ECO:0000256" key="2">
    <source>
        <dbReference type="ARBA" id="ARBA00022490"/>
    </source>
</evidence>
<organism evidence="6 7">
    <name type="scientific">Flavobacterium ranwuense</name>
    <dbReference type="NCBI Taxonomy" id="2541725"/>
    <lineage>
        <taxon>Bacteria</taxon>
        <taxon>Pseudomonadati</taxon>
        <taxon>Bacteroidota</taxon>
        <taxon>Flavobacteriia</taxon>
        <taxon>Flavobacteriales</taxon>
        <taxon>Flavobacteriaceae</taxon>
        <taxon>Flavobacterium</taxon>
    </lineage>
</organism>
<protein>
    <submittedName>
        <fullName evidence="6">Iron-sulfur cluster repair di-iron protein</fullName>
    </submittedName>
</protein>
<comment type="caution">
    <text evidence="6">The sequence shown here is derived from an EMBL/GenBank/DDBJ whole genome shotgun (WGS) entry which is preliminary data.</text>
</comment>
<keyword evidence="7" id="KW-1185">Reference proteome</keyword>
<dbReference type="Gene3D" id="1.10.3910.10">
    <property type="entry name" value="SP0561-like"/>
    <property type="match status" value="1"/>
</dbReference>
<keyword evidence="3" id="KW-0479">Metal-binding</keyword>
<reference evidence="6 7" key="1">
    <citation type="submission" date="2019-03" db="EMBL/GenBank/DDBJ databases">
        <title>Novel species of Flavobacterium.</title>
        <authorList>
            <person name="Liu Q."/>
            <person name="Xin Y.-H."/>
        </authorList>
    </citation>
    <scope>NUCLEOTIDE SEQUENCE [LARGE SCALE GENOMIC DNA]</scope>
    <source>
        <strain evidence="6 7">LB2P22</strain>
    </source>
</reference>
<dbReference type="InterPro" id="IPR019903">
    <property type="entry name" value="RIC_family"/>
</dbReference>
<dbReference type="Pfam" id="PF01814">
    <property type="entry name" value="Hemerythrin"/>
    <property type="match status" value="1"/>
</dbReference>
<evidence type="ECO:0000256" key="4">
    <source>
        <dbReference type="ARBA" id="ARBA00023004"/>
    </source>
</evidence>
<keyword evidence="4" id="KW-0408">Iron</keyword>
<feature type="domain" description="Hemerythrin-like" evidence="5">
    <location>
        <begin position="84"/>
        <end position="230"/>
    </location>
</feature>
<accession>A0ABY2DT25</accession>
<dbReference type="PANTHER" id="PTHR36438">
    <property type="entry name" value="IRON-SULFUR CLUSTER REPAIR PROTEIN YTFE"/>
    <property type="match status" value="1"/>
</dbReference>
<dbReference type="Proteomes" id="UP000294685">
    <property type="component" value="Unassembled WGS sequence"/>
</dbReference>
<dbReference type="InterPro" id="IPR038062">
    <property type="entry name" value="ScdA-like_N_sf"/>
</dbReference>
<proteinExistence type="predicted"/>
<dbReference type="PANTHER" id="PTHR36438:SF1">
    <property type="entry name" value="IRON-SULFUR CLUSTER REPAIR PROTEIN YTFE"/>
    <property type="match status" value="1"/>
</dbReference>
<evidence type="ECO:0000256" key="3">
    <source>
        <dbReference type="ARBA" id="ARBA00022723"/>
    </source>
</evidence>
<comment type="subcellular location">
    <subcellularLocation>
        <location evidence="1">Cytoplasm</location>
    </subcellularLocation>
</comment>
<dbReference type="Pfam" id="PF04405">
    <property type="entry name" value="ScdA_N"/>
    <property type="match status" value="1"/>
</dbReference>
<keyword evidence="2" id="KW-0963">Cytoplasm</keyword>
<name>A0ABY2DT25_9FLAO</name>
<evidence type="ECO:0000256" key="1">
    <source>
        <dbReference type="ARBA" id="ARBA00004496"/>
    </source>
</evidence>
<dbReference type="RefSeq" id="WP_132069914.1">
    <property type="nucleotide sequence ID" value="NZ_SMLH01000002.1"/>
</dbReference>